<feature type="transmembrane region" description="Helical" evidence="1">
    <location>
        <begin position="93"/>
        <end position="111"/>
    </location>
</feature>
<reference evidence="2 3" key="1">
    <citation type="submission" date="2020-08" db="EMBL/GenBank/DDBJ databases">
        <title>Sequencing the genomes of 1000 actinobacteria strains.</title>
        <authorList>
            <person name="Klenk H.-P."/>
        </authorList>
    </citation>
    <scope>NUCLEOTIDE SEQUENCE [LARGE SCALE GENOMIC DNA]</scope>
    <source>
        <strain evidence="2 3">DSM 46887</strain>
    </source>
</reference>
<keyword evidence="1" id="KW-1133">Transmembrane helix</keyword>
<dbReference type="AlphaFoldDB" id="A0A7W9IHW6"/>
<dbReference type="Proteomes" id="UP000540685">
    <property type="component" value="Unassembled WGS sequence"/>
</dbReference>
<protein>
    <submittedName>
        <fullName evidence="2">Uncharacterized protein</fullName>
    </submittedName>
</protein>
<organism evidence="2 3">
    <name type="scientific">Streptosporangium becharense</name>
    <dbReference type="NCBI Taxonomy" id="1816182"/>
    <lineage>
        <taxon>Bacteria</taxon>
        <taxon>Bacillati</taxon>
        <taxon>Actinomycetota</taxon>
        <taxon>Actinomycetes</taxon>
        <taxon>Streptosporangiales</taxon>
        <taxon>Streptosporangiaceae</taxon>
        <taxon>Streptosporangium</taxon>
    </lineage>
</organism>
<dbReference type="EMBL" id="JACHMP010000001">
    <property type="protein sequence ID" value="MBB5820581.1"/>
    <property type="molecule type" value="Genomic_DNA"/>
</dbReference>
<sequence>MDAYERRCRLLMRAYSPRFREHRGQELLGTLLDLAAPGQTRPTLRDSLDIVRGGLLTRIGDRPPAGQWIGYRLFGRLVPDQYRMWVRDDLHSTLYFFHTPFLRFMLIIPLLTGINEFLGVEEFLHAHGVDLLNWPIPVAFGLAARSASATRRRARDWYGLERIDAS</sequence>
<evidence type="ECO:0000313" key="3">
    <source>
        <dbReference type="Proteomes" id="UP000540685"/>
    </source>
</evidence>
<comment type="caution">
    <text evidence="2">The sequence shown here is derived from an EMBL/GenBank/DDBJ whole genome shotgun (WGS) entry which is preliminary data.</text>
</comment>
<accession>A0A7W9IHW6</accession>
<gene>
    <name evidence="2" type="ORF">F4562_003643</name>
</gene>
<keyword evidence="3" id="KW-1185">Reference proteome</keyword>
<keyword evidence="1" id="KW-0472">Membrane</keyword>
<evidence type="ECO:0000313" key="2">
    <source>
        <dbReference type="EMBL" id="MBB5820581.1"/>
    </source>
</evidence>
<keyword evidence="1" id="KW-0812">Transmembrane</keyword>
<name>A0A7W9IHW6_9ACTN</name>
<proteinExistence type="predicted"/>
<evidence type="ECO:0000256" key="1">
    <source>
        <dbReference type="SAM" id="Phobius"/>
    </source>
</evidence>
<dbReference type="RefSeq" id="WP_184543205.1">
    <property type="nucleotide sequence ID" value="NZ_JACHMP010000001.1"/>
</dbReference>